<dbReference type="PANTHER" id="PTHR13309">
    <property type="entry name" value="NUCLEAR FRAGILE X MENTAL RETARDATION PROTEIN INTERACTING PROTEIN 1"/>
    <property type="match status" value="1"/>
</dbReference>
<protein>
    <recommendedName>
        <fullName evidence="2">FMR1-interacting protein 1 conserved domain-containing protein</fullName>
    </recommendedName>
</protein>
<feature type="domain" description="FMR1-interacting protein 1 conserved" evidence="2">
    <location>
        <begin position="356"/>
        <end position="392"/>
    </location>
</feature>
<evidence type="ECO:0000313" key="3">
    <source>
        <dbReference type="EMBL" id="KAK8504297.1"/>
    </source>
</evidence>
<evidence type="ECO:0000313" key="4">
    <source>
        <dbReference type="Proteomes" id="UP001472677"/>
    </source>
</evidence>
<evidence type="ECO:0000259" key="2">
    <source>
        <dbReference type="Pfam" id="PF10453"/>
    </source>
</evidence>
<organism evidence="3 4">
    <name type="scientific">Hibiscus sabdariffa</name>
    <name type="common">roselle</name>
    <dbReference type="NCBI Taxonomy" id="183260"/>
    <lineage>
        <taxon>Eukaryota</taxon>
        <taxon>Viridiplantae</taxon>
        <taxon>Streptophyta</taxon>
        <taxon>Embryophyta</taxon>
        <taxon>Tracheophyta</taxon>
        <taxon>Spermatophyta</taxon>
        <taxon>Magnoliopsida</taxon>
        <taxon>eudicotyledons</taxon>
        <taxon>Gunneridae</taxon>
        <taxon>Pentapetalae</taxon>
        <taxon>rosids</taxon>
        <taxon>malvids</taxon>
        <taxon>Malvales</taxon>
        <taxon>Malvaceae</taxon>
        <taxon>Malvoideae</taxon>
        <taxon>Hibiscus</taxon>
    </lineage>
</organism>
<sequence length="611" mass="68387">MRPRFNSFPHQPQQNGFQSSSTVGNQCNNNINMPMMQPPMDIFNPQLPIPMNNNTNNNPSVMPLLNNVGFMNGANQQFPTPNNSMGFPQFGPILPILNNLSMFQQLATQFNNPLHNPNQPNWLNLPQQNNTALTNGQQQQRQQQQQLFLQKQLQNMNQLLNAQLPDLSELVSGGRAMGCFNPTAVQNPHSGFMQPNPMQPQASQGQQNLIDVNASNLPTAAASQVQGDPSFRKPMGSPGKHGQNLNIFPGRSARRYRKKFQQPRLNQVDNAKGAFTSSNGHKRKGIGWSQNFFGNSDIVFKVGYPANHRSGGKCLEVSLTKTLSNLAGFGSLKYETGLDNGRTAKFPHSNSENPAKEKRRSLALTYTEQEIRQWREDRKKFYPTKANINKKLSGKVADTEVAKLRSEQLKEILAKQAELGVEVAEIPSHHLLGSEKKVNGREENCRLSTKRGRFGMRNDKRGKPDMRDCFSKKPSSTTEESFDGTCFNKRSPTLLQKLLSAEKRKDKSRLLQVFRFMIMNSFFKDWPEKPLKFPVVVAKVGVSEGEIIEEKPLLGAEDNIKVCNNTMNQGIVDAAAGDDDDVSSNNSEDDDEEEEGAKTVRNDGEEEEIID</sequence>
<dbReference type="EMBL" id="JBBPBM010000144">
    <property type="protein sequence ID" value="KAK8504297.1"/>
    <property type="molecule type" value="Genomic_DNA"/>
</dbReference>
<feature type="region of interest" description="Disordered" evidence="1">
    <location>
        <begin position="572"/>
        <end position="611"/>
    </location>
</feature>
<gene>
    <name evidence="3" type="ORF">V6N12_044832</name>
</gene>
<reference evidence="3 4" key="1">
    <citation type="journal article" date="2024" name="G3 (Bethesda)">
        <title>Genome assembly of Hibiscus sabdariffa L. provides insights into metabolisms of medicinal natural products.</title>
        <authorList>
            <person name="Kim T."/>
        </authorList>
    </citation>
    <scope>NUCLEOTIDE SEQUENCE [LARGE SCALE GENOMIC DNA]</scope>
    <source>
        <strain evidence="3">TK-2024</strain>
        <tissue evidence="3">Old leaves</tissue>
    </source>
</reference>
<feature type="compositionally biased region" description="Basic and acidic residues" evidence="1">
    <location>
        <begin position="456"/>
        <end position="471"/>
    </location>
</feature>
<proteinExistence type="predicted"/>
<evidence type="ECO:0000256" key="1">
    <source>
        <dbReference type="SAM" id="MobiDB-lite"/>
    </source>
</evidence>
<dbReference type="PANTHER" id="PTHR13309:SF0">
    <property type="entry name" value="FMR1-INTERACTING PROTEIN NUFIP1"/>
    <property type="match status" value="1"/>
</dbReference>
<name>A0ABR2BBR6_9ROSI</name>
<dbReference type="Proteomes" id="UP001472677">
    <property type="component" value="Unassembled WGS sequence"/>
</dbReference>
<feature type="compositionally biased region" description="Acidic residues" evidence="1">
    <location>
        <begin position="576"/>
        <end position="595"/>
    </location>
</feature>
<feature type="region of interest" description="Disordered" evidence="1">
    <location>
        <begin position="453"/>
        <end position="474"/>
    </location>
</feature>
<accession>A0ABR2BBR6</accession>
<dbReference type="Pfam" id="PF10453">
    <property type="entry name" value="NUFIP1"/>
    <property type="match status" value="1"/>
</dbReference>
<comment type="caution">
    <text evidence="3">The sequence shown here is derived from an EMBL/GenBank/DDBJ whole genome shotgun (WGS) entry which is preliminary data.</text>
</comment>
<keyword evidence="4" id="KW-1185">Reference proteome</keyword>
<dbReference type="InterPro" id="IPR019496">
    <property type="entry name" value="NUFIP1_cons_dom"/>
</dbReference>
<feature type="region of interest" description="Disordered" evidence="1">
    <location>
        <begin position="1"/>
        <end position="26"/>
    </location>
</feature>
<feature type="compositionally biased region" description="Polar residues" evidence="1">
    <location>
        <begin position="8"/>
        <end position="26"/>
    </location>
</feature>
<dbReference type="InterPro" id="IPR039136">
    <property type="entry name" value="NUFIP1-like"/>
</dbReference>